<keyword evidence="2 5" id="KW-0547">Nucleotide-binding</keyword>
<evidence type="ECO:0000256" key="4">
    <source>
        <dbReference type="ARBA" id="ARBA00022993"/>
    </source>
</evidence>
<evidence type="ECO:0000256" key="3">
    <source>
        <dbReference type="ARBA" id="ARBA00022840"/>
    </source>
</evidence>
<evidence type="ECO:0000256" key="5">
    <source>
        <dbReference type="HAMAP-Rule" id="MF_00376"/>
    </source>
</evidence>
<proteinExistence type="inferred from homology"/>
<dbReference type="Proteomes" id="UP001244297">
    <property type="component" value="Unassembled WGS sequence"/>
</dbReference>
<dbReference type="CDD" id="cd02022">
    <property type="entry name" value="DPCK"/>
    <property type="match status" value="1"/>
</dbReference>
<evidence type="ECO:0000256" key="2">
    <source>
        <dbReference type="ARBA" id="ARBA00022741"/>
    </source>
</evidence>
<evidence type="ECO:0000256" key="1">
    <source>
        <dbReference type="ARBA" id="ARBA00009018"/>
    </source>
</evidence>
<gene>
    <name evidence="5 7" type="primary">coaE</name>
    <name evidence="7" type="ORF">QWZ18_10115</name>
</gene>
<dbReference type="EC" id="2.7.1.24" evidence="5 6"/>
<dbReference type="PROSITE" id="PS51219">
    <property type="entry name" value="DPCK"/>
    <property type="match status" value="1"/>
</dbReference>
<feature type="binding site" evidence="5">
    <location>
        <begin position="19"/>
        <end position="24"/>
    </location>
    <ligand>
        <name>ATP</name>
        <dbReference type="ChEBI" id="CHEBI:30616"/>
    </ligand>
</feature>
<protein>
    <recommendedName>
        <fullName evidence="5 6">Dephospho-CoA kinase</fullName>
        <ecNumber evidence="5 6">2.7.1.24</ecNumber>
    </recommendedName>
    <alternativeName>
        <fullName evidence="5">Dephosphocoenzyme A kinase</fullName>
    </alternativeName>
</protein>
<organism evidence="7 8">
    <name type="scientific">Methylobacterium longum</name>
    <dbReference type="NCBI Taxonomy" id="767694"/>
    <lineage>
        <taxon>Bacteria</taxon>
        <taxon>Pseudomonadati</taxon>
        <taxon>Pseudomonadota</taxon>
        <taxon>Alphaproteobacteria</taxon>
        <taxon>Hyphomicrobiales</taxon>
        <taxon>Methylobacteriaceae</taxon>
        <taxon>Methylobacterium</taxon>
    </lineage>
</organism>
<dbReference type="InterPro" id="IPR001977">
    <property type="entry name" value="Depp_CoAkinase"/>
</dbReference>
<dbReference type="SUPFAM" id="SSF52540">
    <property type="entry name" value="P-loop containing nucleoside triphosphate hydrolases"/>
    <property type="match status" value="1"/>
</dbReference>
<evidence type="ECO:0000313" key="7">
    <source>
        <dbReference type="EMBL" id="MDN3570981.1"/>
    </source>
</evidence>
<dbReference type="PANTHER" id="PTHR10695">
    <property type="entry name" value="DEPHOSPHO-COA KINASE-RELATED"/>
    <property type="match status" value="1"/>
</dbReference>
<comment type="caution">
    <text evidence="7">The sequence shown here is derived from an EMBL/GenBank/DDBJ whole genome shotgun (WGS) entry which is preliminary data.</text>
</comment>
<comment type="pathway">
    <text evidence="5">Cofactor biosynthesis; coenzyme A biosynthesis; CoA from (R)-pantothenate: step 5/5.</text>
</comment>
<dbReference type="InterPro" id="IPR027417">
    <property type="entry name" value="P-loop_NTPase"/>
</dbReference>
<dbReference type="GO" id="GO:0004140">
    <property type="term" value="F:dephospho-CoA kinase activity"/>
    <property type="evidence" value="ECO:0007669"/>
    <property type="project" value="UniProtKB-EC"/>
</dbReference>
<keyword evidence="5" id="KW-0963">Cytoplasm</keyword>
<dbReference type="PANTHER" id="PTHR10695:SF46">
    <property type="entry name" value="BIFUNCTIONAL COENZYME A SYNTHASE-RELATED"/>
    <property type="match status" value="1"/>
</dbReference>
<dbReference type="EMBL" id="JAUFPT010000027">
    <property type="protein sequence ID" value="MDN3570981.1"/>
    <property type="molecule type" value="Genomic_DNA"/>
</dbReference>
<dbReference type="HAMAP" id="MF_00376">
    <property type="entry name" value="Dephospho_CoA_kinase"/>
    <property type="match status" value="1"/>
</dbReference>
<comment type="catalytic activity">
    <reaction evidence="5">
        <text>3'-dephospho-CoA + ATP = ADP + CoA + H(+)</text>
        <dbReference type="Rhea" id="RHEA:18245"/>
        <dbReference type="ChEBI" id="CHEBI:15378"/>
        <dbReference type="ChEBI" id="CHEBI:30616"/>
        <dbReference type="ChEBI" id="CHEBI:57287"/>
        <dbReference type="ChEBI" id="CHEBI:57328"/>
        <dbReference type="ChEBI" id="CHEBI:456216"/>
        <dbReference type="EC" id="2.7.1.24"/>
    </reaction>
</comment>
<dbReference type="NCBIfam" id="TIGR00152">
    <property type="entry name" value="dephospho-CoA kinase"/>
    <property type="match status" value="1"/>
</dbReference>
<comment type="similarity">
    <text evidence="1 5">Belongs to the CoaE family.</text>
</comment>
<name>A0ABT8AMC6_9HYPH</name>
<sequence length="212" mass="21496">MRPKAGSGPVVLGLTGSIGMGKSATAAMFARLGVPVHDADAAVHALYGPGGAAAAAIGEAFPGVRDAEGGVDRTRLRAAVLGAPDRMAVLERLVHPLVRAASTAFLARHADAPLVVLDIPLLYETGGEGRCDAVAVVSAPPDVQRARVLARPGMDEAAFAAILAKQMPDAEKRARADFVIDTSRGFPAAEAAVAGIVARLTEGGAPTHRADG</sequence>
<comment type="subcellular location">
    <subcellularLocation>
        <location evidence="5">Cytoplasm</location>
    </subcellularLocation>
</comment>
<comment type="function">
    <text evidence="5">Catalyzes the phosphorylation of the 3'-hydroxyl group of dephosphocoenzyme A to form coenzyme A.</text>
</comment>
<keyword evidence="8" id="KW-1185">Reference proteome</keyword>
<dbReference type="RefSeq" id="WP_238289350.1">
    <property type="nucleotide sequence ID" value="NZ_BPQS01000015.1"/>
</dbReference>
<dbReference type="Gene3D" id="3.40.50.300">
    <property type="entry name" value="P-loop containing nucleotide triphosphate hydrolases"/>
    <property type="match status" value="1"/>
</dbReference>
<reference evidence="8" key="1">
    <citation type="journal article" date="2019" name="Int. J. Syst. Evol. Microbiol.">
        <title>The Global Catalogue of Microorganisms (GCM) 10K type strain sequencing project: providing services to taxonomists for standard genome sequencing and annotation.</title>
        <authorList>
            <consortium name="The Broad Institute Genomics Platform"/>
            <consortium name="The Broad Institute Genome Sequencing Center for Infectious Disease"/>
            <person name="Wu L."/>
            <person name="Ma J."/>
        </authorList>
    </citation>
    <scope>NUCLEOTIDE SEQUENCE [LARGE SCALE GENOMIC DNA]</scope>
    <source>
        <strain evidence="8">CECT 7806</strain>
    </source>
</reference>
<keyword evidence="3 5" id="KW-0067">ATP-binding</keyword>
<keyword evidence="4 5" id="KW-0173">Coenzyme A biosynthesis</keyword>
<keyword evidence="5 7" id="KW-0418">Kinase</keyword>
<keyword evidence="5 7" id="KW-0808">Transferase</keyword>
<dbReference type="Pfam" id="PF01121">
    <property type="entry name" value="CoaE"/>
    <property type="match status" value="1"/>
</dbReference>
<evidence type="ECO:0000256" key="6">
    <source>
        <dbReference type="NCBIfam" id="TIGR00152"/>
    </source>
</evidence>
<evidence type="ECO:0000313" key="8">
    <source>
        <dbReference type="Proteomes" id="UP001244297"/>
    </source>
</evidence>
<accession>A0ABT8AMC6</accession>